<sequence length="69" mass="8019">MKKIMLFLAITSILSACQPNYTGKYIEIGDTLTEYEKECFKENEIPYKYEKGKLYIPEDAFDTAIYTCS</sequence>
<protein>
    <submittedName>
        <fullName evidence="1">Lipoprotein</fullName>
    </submittedName>
</protein>
<evidence type="ECO:0000313" key="2">
    <source>
        <dbReference type="Proteomes" id="UP000032247"/>
    </source>
</evidence>
<comment type="caution">
    <text evidence="1">The sequence shown here is derived from an EMBL/GenBank/DDBJ whole genome shotgun (WGS) entry which is preliminary data.</text>
</comment>
<name>A0A0D1I9Z3_BACIU</name>
<dbReference type="EMBL" id="JXBC01000013">
    <property type="protein sequence ID" value="KIU05758.1"/>
    <property type="molecule type" value="Genomic_DNA"/>
</dbReference>
<proteinExistence type="predicted"/>
<dbReference type="PROSITE" id="PS51257">
    <property type="entry name" value="PROKAR_LIPOPROTEIN"/>
    <property type="match status" value="1"/>
</dbReference>
<dbReference type="PATRIC" id="fig|1423.173.peg.4304"/>
<dbReference type="STRING" id="483913.AN935_17470"/>
<evidence type="ECO:0000313" key="1">
    <source>
        <dbReference type="EMBL" id="KIU05758.1"/>
    </source>
</evidence>
<accession>A0A0D1I9Z3</accession>
<dbReference type="AlphaFoldDB" id="A0A0D1I9Z3"/>
<gene>
    <name evidence="1" type="ORF">SC09_contig4orf00656</name>
</gene>
<dbReference type="RefSeq" id="WP_021480676.1">
    <property type="nucleotide sequence ID" value="NZ_AP028964.1"/>
</dbReference>
<keyword evidence="1" id="KW-0449">Lipoprotein</keyword>
<organism evidence="1 2">
    <name type="scientific">Bacillus subtilis</name>
    <dbReference type="NCBI Taxonomy" id="1423"/>
    <lineage>
        <taxon>Bacteria</taxon>
        <taxon>Bacillati</taxon>
        <taxon>Bacillota</taxon>
        <taxon>Bacilli</taxon>
        <taxon>Bacillales</taxon>
        <taxon>Bacillaceae</taxon>
        <taxon>Bacillus</taxon>
    </lineage>
</organism>
<dbReference type="Proteomes" id="UP000032247">
    <property type="component" value="Unassembled WGS sequence"/>
</dbReference>
<reference evidence="1 2" key="1">
    <citation type="submission" date="2014-12" db="EMBL/GenBank/DDBJ databases">
        <title>Comparative genome analysis of Bacillus coagulans HM-08, Clostridium butyricum HM-68, Bacillus subtilis HM-66 and Bacillus licheniformis BL-09.</title>
        <authorList>
            <person name="Zhang H."/>
        </authorList>
    </citation>
    <scope>NUCLEOTIDE SEQUENCE [LARGE SCALE GENOMIC DNA]</scope>
    <source>
        <strain evidence="1 2">HM-66</strain>
    </source>
</reference>